<evidence type="ECO:0000256" key="11">
    <source>
        <dbReference type="SAM" id="Phobius"/>
    </source>
</evidence>
<feature type="binding site" evidence="9">
    <location>
        <begin position="171"/>
        <end position="175"/>
    </location>
    <ligand>
        <name>GTP</name>
        <dbReference type="ChEBI" id="CHEBI:37565"/>
    </ligand>
</feature>
<name>A0A8C4JQ78_DRONO</name>
<evidence type="ECO:0000256" key="5">
    <source>
        <dbReference type="ARBA" id="ARBA00023128"/>
    </source>
</evidence>
<dbReference type="NCBIfam" id="TIGR00231">
    <property type="entry name" value="small_GTP"/>
    <property type="match status" value="1"/>
</dbReference>
<dbReference type="SUPFAM" id="SSF54980">
    <property type="entry name" value="EF-G C-terminal domain-like"/>
    <property type="match status" value="2"/>
</dbReference>
<dbReference type="Gene3D" id="3.30.70.2570">
    <property type="entry name" value="Elongation factor 4, C-terminal domain"/>
    <property type="match status" value="1"/>
</dbReference>
<comment type="caution">
    <text evidence="9">Lacks conserved residue(s) required for the propagation of feature annotation.</text>
</comment>
<feature type="binding site" evidence="9">
    <location>
        <begin position="225"/>
        <end position="228"/>
    </location>
    <ligand>
        <name>GTP</name>
        <dbReference type="ChEBI" id="CHEBI:37565"/>
    </ligand>
</feature>
<dbReference type="CDD" id="cd16260">
    <property type="entry name" value="EF4_III"/>
    <property type="match status" value="1"/>
</dbReference>
<evidence type="ECO:0000256" key="8">
    <source>
        <dbReference type="ARBA" id="ARBA00049117"/>
    </source>
</evidence>
<sequence length="673" mass="73568">AALPARGARGAAFRGVAGARVCLVPWEAPAGTGAVGEPLGPACPALPCPAIPSPRSGGGPRWGRRPPAAAPRGCERGPERHGLREQGGAAVGSALGLLPGCRRAVPAARGARGLCAAVQLPGQGTIAKTDRNKQVLDKLQVERERGITVKAQSASLFYSHEGVNYLLNLIDTPGHVDFSYEVSRSLSACQGVILVVDANEGIQAQTVANFYLAFEAQLAIIPVINKIDLKNADPERVEKQIEKLFDIPVDECIRISAKQGTNVERVLQKVIEKIPPPQFNATDPLKALVFDSTFDHYRGVIANIALFGGEIQKGHKIVSAHTKKRYEVNEVGILTPNEQPMQKLYAGQVGYLIAGMKEVTEAQIGDTLFMHKQPVEPLPGFKSAKPMVFAGMYPVDQSEYNNLKSALERLTLNDSSVSVHRDSSPALGAGWRLGFLGLLHMEVFNQRLEQEYNMSVILTAPTVPYKAILSSAKLIKEYGKEEITIINPAQFPDKLSVSEYLEPTVLGTIITPHKYIGKIITLCQDHRAVQKDMLYIDEHRVMLKYLFPLNEIVLDFYDALKSLSSGYASFDYEDAGYQAADLIKMDILLNGNPVEELATITHNDKAYATGKFLCERLKDAIPRQLFEIAIQAAVGKKIIARETLKAYRKNVVAKCVGVFLMFLMHVNLVVLLM</sequence>
<dbReference type="PRINTS" id="PR00315">
    <property type="entry name" value="ELONGATNFCT"/>
</dbReference>
<dbReference type="InterPro" id="IPR006297">
    <property type="entry name" value="EF-4"/>
</dbReference>
<dbReference type="FunFam" id="3.30.70.870:FF:000004">
    <property type="entry name" value="Translation factor GUF1, mitochondrial"/>
    <property type="match status" value="1"/>
</dbReference>
<dbReference type="PROSITE" id="PS51722">
    <property type="entry name" value="G_TR_2"/>
    <property type="match status" value="1"/>
</dbReference>
<dbReference type="GO" id="GO:0006412">
    <property type="term" value="P:translation"/>
    <property type="evidence" value="ECO:0007669"/>
    <property type="project" value="UniProtKB-KW"/>
</dbReference>
<dbReference type="InterPro" id="IPR035654">
    <property type="entry name" value="LepA_IV"/>
</dbReference>
<keyword evidence="4 9" id="KW-0378">Hydrolase</keyword>
<feature type="transmembrane region" description="Helical" evidence="11">
    <location>
        <begin position="651"/>
        <end position="672"/>
    </location>
</feature>
<dbReference type="PANTHER" id="PTHR43512:SF7">
    <property type="entry name" value="TRANSLATION FACTOR GUF1, MITOCHONDRIAL"/>
    <property type="match status" value="1"/>
</dbReference>
<proteinExistence type="inferred from homology"/>
<dbReference type="GO" id="GO:0005759">
    <property type="term" value="C:mitochondrial matrix"/>
    <property type="evidence" value="ECO:0007669"/>
    <property type="project" value="UniProtKB-UniRule"/>
</dbReference>
<dbReference type="FunFam" id="3.30.70.2570:FF:000001">
    <property type="entry name" value="Translation factor GUF1, mitochondrial"/>
    <property type="match status" value="1"/>
</dbReference>
<evidence type="ECO:0000256" key="9">
    <source>
        <dbReference type="HAMAP-Rule" id="MF_03137"/>
    </source>
</evidence>
<protein>
    <submittedName>
        <fullName evidence="13">GTP binding elongation factor GUF1</fullName>
    </submittedName>
</protein>
<keyword evidence="2 9" id="KW-0547">Nucleotide-binding</keyword>
<reference evidence="13" key="2">
    <citation type="submission" date="2025-09" db="UniProtKB">
        <authorList>
            <consortium name="Ensembl"/>
        </authorList>
    </citation>
    <scope>IDENTIFICATION</scope>
</reference>
<dbReference type="FunFam" id="3.30.70.240:FF:000007">
    <property type="entry name" value="Translation factor GUF1, mitochondrial"/>
    <property type="match status" value="1"/>
</dbReference>
<comment type="catalytic activity">
    <reaction evidence="8">
        <text>GTP + H2O = GDP + phosphate + H(+)</text>
        <dbReference type="Rhea" id="RHEA:19669"/>
        <dbReference type="ChEBI" id="CHEBI:15377"/>
        <dbReference type="ChEBI" id="CHEBI:15378"/>
        <dbReference type="ChEBI" id="CHEBI:37565"/>
        <dbReference type="ChEBI" id="CHEBI:43474"/>
        <dbReference type="ChEBI" id="CHEBI:58189"/>
    </reaction>
    <physiologicalReaction direction="left-to-right" evidence="8">
        <dbReference type="Rhea" id="RHEA:19670"/>
    </physiologicalReaction>
</comment>
<dbReference type="FunFam" id="3.40.50.300:FF:000078">
    <property type="entry name" value="Elongation factor 4"/>
    <property type="match status" value="1"/>
</dbReference>
<keyword evidence="9" id="KW-0648">Protein biosynthesis</keyword>
<evidence type="ECO:0000256" key="3">
    <source>
        <dbReference type="ARBA" id="ARBA00022792"/>
    </source>
</evidence>
<dbReference type="InterPro" id="IPR000795">
    <property type="entry name" value="T_Tr_GTP-bd_dom"/>
</dbReference>
<dbReference type="SUPFAM" id="SSF50447">
    <property type="entry name" value="Translation proteins"/>
    <property type="match status" value="1"/>
</dbReference>
<feature type="domain" description="Tr-type G" evidence="12">
    <location>
        <begin position="124"/>
        <end position="278"/>
    </location>
</feature>
<dbReference type="Pfam" id="PF03144">
    <property type="entry name" value="GTP_EFTU_D2"/>
    <property type="match status" value="1"/>
</dbReference>
<dbReference type="GO" id="GO:0045727">
    <property type="term" value="P:positive regulation of translation"/>
    <property type="evidence" value="ECO:0007669"/>
    <property type="project" value="UniProtKB-UniRule"/>
</dbReference>
<comment type="similarity">
    <text evidence="1">Belongs to the TRAFAC class translation factor GTPase superfamily. Classic translation factor GTPase family. LepA subfamily.</text>
</comment>
<reference evidence="13" key="1">
    <citation type="submission" date="2025-08" db="UniProtKB">
        <authorList>
            <consortium name="Ensembl"/>
        </authorList>
    </citation>
    <scope>IDENTIFICATION</scope>
</reference>
<dbReference type="InterPro" id="IPR009000">
    <property type="entry name" value="Transl_B-barrel_sf"/>
</dbReference>
<comment type="catalytic activity">
    <reaction evidence="9">
        <text>GTP + H2O = GDP + phosphate + H(+)</text>
        <dbReference type="Rhea" id="RHEA:19669"/>
        <dbReference type="ChEBI" id="CHEBI:15377"/>
        <dbReference type="ChEBI" id="CHEBI:15378"/>
        <dbReference type="ChEBI" id="CHEBI:37565"/>
        <dbReference type="ChEBI" id="CHEBI:43474"/>
        <dbReference type="ChEBI" id="CHEBI:58189"/>
        <dbReference type="EC" id="3.6.5.n1"/>
    </reaction>
</comment>
<evidence type="ECO:0000256" key="1">
    <source>
        <dbReference type="ARBA" id="ARBA00005454"/>
    </source>
</evidence>
<dbReference type="Gene3D" id="3.30.70.870">
    <property type="entry name" value="Elongation Factor G (Translational Gtpase), domain 3"/>
    <property type="match status" value="1"/>
</dbReference>
<dbReference type="GO" id="GO:0005743">
    <property type="term" value="C:mitochondrial inner membrane"/>
    <property type="evidence" value="ECO:0007669"/>
    <property type="project" value="UniProtKB-SubCell"/>
</dbReference>
<dbReference type="Pfam" id="PF06421">
    <property type="entry name" value="LepA_C"/>
    <property type="match status" value="1"/>
</dbReference>
<evidence type="ECO:0000256" key="2">
    <source>
        <dbReference type="ARBA" id="ARBA00022741"/>
    </source>
</evidence>
<evidence type="ECO:0000313" key="13">
    <source>
        <dbReference type="Ensembl" id="ENSDNVP00000011799.1"/>
    </source>
</evidence>
<dbReference type="InterPro" id="IPR005225">
    <property type="entry name" value="Small_GTP-bd"/>
</dbReference>
<dbReference type="Gene3D" id="2.40.30.10">
    <property type="entry name" value="Translation factors"/>
    <property type="match status" value="1"/>
</dbReference>
<keyword evidence="14" id="KW-1185">Reference proteome</keyword>
<dbReference type="AlphaFoldDB" id="A0A8C4JQ78"/>
<dbReference type="Proteomes" id="UP000694423">
    <property type="component" value="Unplaced"/>
</dbReference>
<dbReference type="InterPro" id="IPR000640">
    <property type="entry name" value="EFG_V-like"/>
</dbReference>
<dbReference type="NCBIfam" id="TIGR01393">
    <property type="entry name" value="lepA"/>
    <property type="match status" value="1"/>
</dbReference>
<dbReference type="GO" id="GO:0005525">
    <property type="term" value="F:GTP binding"/>
    <property type="evidence" value="ECO:0007669"/>
    <property type="project" value="UniProtKB-UniRule"/>
</dbReference>
<keyword evidence="3 9" id="KW-0999">Mitochondrion inner membrane</keyword>
<dbReference type="Pfam" id="PF00009">
    <property type="entry name" value="GTP_EFTU"/>
    <property type="match status" value="1"/>
</dbReference>
<dbReference type="Pfam" id="PF00679">
    <property type="entry name" value="EFG_C"/>
    <property type="match status" value="1"/>
</dbReference>
<dbReference type="GO" id="GO:0003924">
    <property type="term" value="F:GTPase activity"/>
    <property type="evidence" value="ECO:0007669"/>
    <property type="project" value="UniProtKB-UniRule"/>
</dbReference>
<comment type="similarity">
    <text evidence="9">Belongs to the GTP-binding elongation factor family. LepA subfamily.</text>
</comment>
<dbReference type="PROSITE" id="PS00301">
    <property type="entry name" value="G_TR_1"/>
    <property type="match status" value="1"/>
</dbReference>
<dbReference type="InterPro" id="IPR031157">
    <property type="entry name" value="G_TR_CS"/>
</dbReference>
<feature type="region of interest" description="Disordered" evidence="10">
    <location>
        <begin position="54"/>
        <end position="84"/>
    </location>
</feature>
<dbReference type="InterPro" id="IPR013842">
    <property type="entry name" value="LepA_CTD"/>
</dbReference>
<evidence type="ECO:0000256" key="7">
    <source>
        <dbReference type="ARBA" id="ARBA00023136"/>
    </source>
</evidence>
<dbReference type="InterPro" id="IPR038363">
    <property type="entry name" value="LepA_C_sf"/>
</dbReference>
<feature type="compositionally biased region" description="Basic and acidic residues" evidence="10">
    <location>
        <begin position="73"/>
        <end position="84"/>
    </location>
</feature>
<keyword evidence="7 9" id="KW-0472">Membrane</keyword>
<dbReference type="GO" id="GO:0097177">
    <property type="term" value="F:mitochondrial ribosome binding"/>
    <property type="evidence" value="ECO:0007669"/>
    <property type="project" value="TreeGrafter"/>
</dbReference>
<dbReference type="FunFam" id="2.40.30.10:FF:000015">
    <property type="entry name" value="Translation factor GUF1, mitochondrial"/>
    <property type="match status" value="1"/>
</dbReference>
<evidence type="ECO:0000313" key="14">
    <source>
        <dbReference type="Proteomes" id="UP000694423"/>
    </source>
</evidence>
<comment type="function">
    <text evidence="9">Promotes mitochondrial protein synthesis. May act as a fidelity factor of the translation reaction, by catalyzing a one-codon backward translocation of tRNAs on improperly translocated ribosomes. Binds to mitochondrial ribosomes in a GTP-dependent manner.</text>
</comment>
<evidence type="ECO:0000256" key="10">
    <source>
        <dbReference type="SAM" id="MobiDB-lite"/>
    </source>
</evidence>
<dbReference type="Ensembl" id="ENSDNVT00000014207.1">
    <property type="protein sequence ID" value="ENSDNVP00000011799.1"/>
    <property type="gene ID" value="ENSDNVG00000008308.1"/>
</dbReference>
<dbReference type="Gene3D" id="3.40.50.300">
    <property type="entry name" value="P-loop containing nucleotide triphosphate hydrolases"/>
    <property type="match status" value="1"/>
</dbReference>
<dbReference type="InterPro" id="IPR035647">
    <property type="entry name" value="EFG_III/V"/>
</dbReference>
<keyword evidence="6 9" id="KW-0342">GTP-binding</keyword>
<dbReference type="Gene3D" id="3.30.70.240">
    <property type="match status" value="1"/>
</dbReference>
<organism evidence="13 14">
    <name type="scientific">Dromaius novaehollandiae</name>
    <name type="common">Emu</name>
    <dbReference type="NCBI Taxonomy" id="8790"/>
    <lineage>
        <taxon>Eukaryota</taxon>
        <taxon>Metazoa</taxon>
        <taxon>Chordata</taxon>
        <taxon>Craniata</taxon>
        <taxon>Vertebrata</taxon>
        <taxon>Euteleostomi</taxon>
        <taxon>Archelosauria</taxon>
        <taxon>Archosauria</taxon>
        <taxon>Dinosauria</taxon>
        <taxon>Saurischia</taxon>
        <taxon>Theropoda</taxon>
        <taxon>Coelurosauria</taxon>
        <taxon>Aves</taxon>
        <taxon>Palaeognathae</taxon>
        <taxon>Casuariiformes</taxon>
        <taxon>Dromaiidae</taxon>
        <taxon>Dromaius</taxon>
    </lineage>
</organism>
<accession>A0A8C4JQ78</accession>
<dbReference type="CDD" id="cd03709">
    <property type="entry name" value="lepA_C"/>
    <property type="match status" value="1"/>
</dbReference>
<dbReference type="InterPro" id="IPR004161">
    <property type="entry name" value="EFTu-like_2"/>
</dbReference>
<dbReference type="SUPFAM" id="SSF52540">
    <property type="entry name" value="P-loop containing nucleoside triphosphate hydrolases"/>
    <property type="match status" value="1"/>
</dbReference>
<evidence type="ECO:0000256" key="4">
    <source>
        <dbReference type="ARBA" id="ARBA00022801"/>
    </source>
</evidence>
<keyword evidence="11" id="KW-0812">Transmembrane</keyword>
<comment type="subcellular location">
    <subcellularLocation>
        <location evidence="9">Mitochondrion inner membrane</location>
        <topology evidence="9">Peripheral membrane protein</topology>
        <orientation evidence="9">Matrix side</orientation>
    </subcellularLocation>
</comment>
<evidence type="ECO:0000259" key="12">
    <source>
        <dbReference type="PROSITE" id="PS51722"/>
    </source>
</evidence>
<keyword evidence="5 9" id="KW-0496">Mitochondrion</keyword>
<dbReference type="PANTHER" id="PTHR43512">
    <property type="entry name" value="TRANSLATION FACTOR GUF1-RELATED"/>
    <property type="match status" value="1"/>
</dbReference>
<dbReference type="HAMAP" id="MF_00071">
    <property type="entry name" value="LepA"/>
    <property type="match status" value="1"/>
</dbReference>
<keyword evidence="11" id="KW-1133">Transmembrane helix</keyword>
<dbReference type="CDD" id="cd03699">
    <property type="entry name" value="EF4_II"/>
    <property type="match status" value="1"/>
</dbReference>
<evidence type="ECO:0000256" key="6">
    <source>
        <dbReference type="ARBA" id="ARBA00023134"/>
    </source>
</evidence>
<dbReference type="InterPro" id="IPR027417">
    <property type="entry name" value="P-loop_NTPase"/>
</dbReference>